<feature type="domain" description="Protein kinase" evidence="10">
    <location>
        <begin position="76"/>
        <end position="359"/>
    </location>
</feature>
<dbReference type="SUPFAM" id="SSF56112">
    <property type="entry name" value="Protein kinase-like (PK-like)"/>
    <property type="match status" value="1"/>
</dbReference>
<evidence type="ECO:0000256" key="8">
    <source>
        <dbReference type="SAM" id="Coils"/>
    </source>
</evidence>
<reference evidence="11 12" key="1">
    <citation type="submission" date="2019-02" db="EMBL/GenBank/DDBJ databases">
        <title>Deep-cultivation of Planctomycetes and their phenomic and genomic characterization uncovers novel biology.</title>
        <authorList>
            <person name="Wiegand S."/>
            <person name="Jogler M."/>
            <person name="Boedeker C."/>
            <person name="Pinto D."/>
            <person name="Vollmers J."/>
            <person name="Rivas-Marin E."/>
            <person name="Kohn T."/>
            <person name="Peeters S.H."/>
            <person name="Heuer A."/>
            <person name="Rast P."/>
            <person name="Oberbeckmann S."/>
            <person name="Bunk B."/>
            <person name="Jeske O."/>
            <person name="Meyerdierks A."/>
            <person name="Storesund J.E."/>
            <person name="Kallscheuer N."/>
            <person name="Luecker S."/>
            <person name="Lage O.M."/>
            <person name="Pohl T."/>
            <person name="Merkel B.J."/>
            <person name="Hornburger P."/>
            <person name="Mueller R.-W."/>
            <person name="Bruemmer F."/>
            <person name="Labrenz M."/>
            <person name="Spormann A.M."/>
            <person name="Op Den Camp H."/>
            <person name="Overmann J."/>
            <person name="Amann R."/>
            <person name="Jetten M.S.M."/>
            <person name="Mascher T."/>
            <person name="Medema M.H."/>
            <person name="Devos D.P."/>
            <person name="Kaster A.-K."/>
            <person name="Ovreas L."/>
            <person name="Rohde M."/>
            <person name="Galperin M.Y."/>
            <person name="Jogler C."/>
        </authorList>
    </citation>
    <scope>NUCLEOTIDE SEQUENCE [LARGE SCALE GENOMIC DNA]</scope>
    <source>
        <strain evidence="11 12">Pan54</strain>
    </source>
</reference>
<evidence type="ECO:0000256" key="9">
    <source>
        <dbReference type="SAM" id="Phobius"/>
    </source>
</evidence>
<comment type="caution">
    <text evidence="11">The sequence shown here is derived from an EMBL/GenBank/DDBJ whole genome shotgun (WGS) entry which is preliminary data.</text>
</comment>
<dbReference type="PANTHER" id="PTHR43289:SF34">
    <property type="entry name" value="SERINE_THREONINE-PROTEIN KINASE YBDM-RELATED"/>
    <property type="match status" value="1"/>
</dbReference>
<dbReference type="Gene3D" id="1.10.510.10">
    <property type="entry name" value="Transferase(Phosphotransferase) domain 1"/>
    <property type="match status" value="1"/>
</dbReference>
<dbReference type="SMART" id="SM00220">
    <property type="entry name" value="S_TKc"/>
    <property type="match status" value="1"/>
</dbReference>
<evidence type="ECO:0000256" key="3">
    <source>
        <dbReference type="ARBA" id="ARBA00022679"/>
    </source>
</evidence>
<keyword evidence="8" id="KW-0175">Coiled coil</keyword>
<keyword evidence="4 7" id="KW-0547">Nucleotide-binding</keyword>
<dbReference type="FunFam" id="1.10.510.10:FF:000021">
    <property type="entry name" value="Serine/threonine protein kinase"/>
    <property type="match status" value="1"/>
</dbReference>
<dbReference type="PROSITE" id="PS00107">
    <property type="entry name" value="PROTEIN_KINASE_ATP"/>
    <property type="match status" value="1"/>
</dbReference>
<dbReference type="PROSITE" id="PS00108">
    <property type="entry name" value="PROTEIN_KINASE_ST"/>
    <property type="match status" value="1"/>
</dbReference>
<accession>A0A5C5XK37</accession>
<evidence type="ECO:0000256" key="7">
    <source>
        <dbReference type="PROSITE-ProRule" id="PRU10141"/>
    </source>
</evidence>
<evidence type="ECO:0000313" key="12">
    <source>
        <dbReference type="Proteomes" id="UP000316095"/>
    </source>
</evidence>
<protein>
    <recommendedName>
        <fullName evidence="1">non-specific serine/threonine protein kinase</fullName>
        <ecNumber evidence="1">2.7.11.1</ecNumber>
    </recommendedName>
</protein>
<evidence type="ECO:0000259" key="10">
    <source>
        <dbReference type="PROSITE" id="PS50011"/>
    </source>
</evidence>
<dbReference type="InterPro" id="IPR017441">
    <property type="entry name" value="Protein_kinase_ATP_BS"/>
</dbReference>
<dbReference type="InterPro" id="IPR011009">
    <property type="entry name" value="Kinase-like_dom_sf"/>
</dbReference>
<proteinExistence type="predicted"/>
<dbReference type="AlphaFoldDB" id="A0A5C5XK37"/>
<dbReference type="InterPro" id="IPR008271">
    <property type="entry name" value="Ser/Thr_kinase_AS"/>
</dbReference>
<evidence type="ECO:0000256" key="4">
    <source>
        <dbReference type="ARBA" id="ARBA00022741"/>
    </source>
</evidence>
<dbReference type="CDD" id="cd14014">
    <property type="entry name" value="STKc_PknB_like"/>
    <property type="match status" value="1"/>
</dbReference>
<dbReference type="Proteomes" id="UP000316095">
    <property type="component" value="Unassembled WGS sequence"/>
</dbReference>
<keyword evidence="9" id="KW-0472">Membrane</keyword>
<dbReference type="EC" id="2.7.11.1" evidence="1"/>
<keyword evidence="9" id="KW-1133">Transmembrane helix</keyword>
<keyword evidence="2" id="KW-0723">Serine/threonine-protein kinase</keyword>
<dbReference type="GO" id="GO:0005524">
    <property type="term" value="F:ATP binding"/>
    <property type="evidence" value="ECO:0007669"/>
    <property type="project" value="UniProtKB-UniRule"/>
</dbReference>
<keyword evidence="3 11" id="KW-0808">Transferase</keyword>
<sequence length="790" mass="88542">MPNKKLQCPNKTCGKTFVVDDTQMGRSARCKACNTSMLITAEGAISTDKRLSSILKSNSSPGESSISKSPKRIGRFEILKKLGAGGFGIVYLAFDSVLDREVALKLPHNELLQNSKSAKRFLREAKTSARLTHPNIVQVYDAGQVEDNFFIASRFVKGVSLDEYVSQRGALEAGEAAAIVRKLAEAVHYAHSCGIIHRDIKPHNIMIDEQGEPYLMDFGLARFETDEDKITKAGALIGTPAYMSPEQASPKNSEEVGPLSDQYSLGAVLYELLTGQAPFSGPVEVVLYNVISVEPEPIAKLATHIPLDLQTICAKAMCKEAGQRFENCQEFTDDLERLLDDRPITARRVGKLEKAFRWLKRNPLVGGLTIAVLLVTTIGFIISSSLLHYSLSQKEAAEDALEKVIQEQENTEQQRQIAALETKRAEEQAERVSILSSEQQVLSYRSFIRQAYKSLQEGDLQYANNLLRQCREDLRKWEWYFLINLLNQKEETPVIRFSPDRVERYNTGINLFEFGNTSDLIYALQGYTGNLYSASTDRINTINKLATIEFDWSKVNPNNNIYTQRNYPSNIFLSSYYSPNTHKLYLMCNNVVSRPGSGPYNENAMPLIVYDFNGKGYDYVFLEGSVRLIGNAVLVDEENGVIDIWSGSIEKRSRGPMASVNIKDLSKTPYEEGGIEGVPLYSSDTHKPYFIEAHTDGNVETLIVHRGISAFNDTYELSVEVPGRVLCAAISDKNQILYLGTIEGTIFKYRLATTEHEKHRALERWPDAHFDDVLEVALSADGTRMGWIQF</sequence>
<evidence type="ECO:0000256" key="6">
    <source>
        <dbReference type="ARBA" id="ARBA00022840"/>
    </source>
</evidence>
<dbReference type="Pfam" id="PF00069">
    <property type="entry name" value="Pkinase"/>
    <property type="match status" value="1"/>
</dbReference>
<evidence type="ECO:0000256" key="5">
    <source>
        <dbReference type="ARBA" id="ARBA00022777"/>
    </source>
</evidence>
<dbReference type="Gene3D" id="3.30.200.20">
    <property type="entry name" value="Phosphorylase Kinase, domain 1"/>
    <property type="match status" value="1"/>
</dbReference>
<dbReference type="OrthoDB" id="500858at2"/>
<keyword evidence="6 7" id="KW-0067">ATP-binding</keyword>
<dbReference type="GO" id="GO:0004674">
    <property type="term" value="F:protein serine/threonine kinase activity"/>
    <property type="evidence" value="ECO:0007669"/>
    <property type="project" value="UniProtKB-KW"/>
</dbReference>
<gene>
    <name evidence="11" type="primary">prkC_13</name>
    <name evidence="11" type="ORF">Pan54_36600</name>
</gene>
<evidence type="ECO:0000256" key="2">
    <source>
        <dbReference type="ARBA" id="ARBA00022527"/>
    </source>
</evidence>
<dbReference type="SUPFAM" id="SSF82171">
    <property type="entry name" value="DPP6 N-terminal domain-like"/>
    <property type="match status" value="1"/>
</dbReference>
<dbReference type="CDD" id="cd20335">
    <property type="entry name" value="BRcat_RBR"/>
    <property type="match status" value="1"/>
</dbReference>
<keyword evidence="12" id="KW-1185">Reference proteome</keyword>
<dbReference type="InterPro" id="IPR000719">
    <property type="entry name" value="Prot_kinase_dom"/>
</dbReference>
<keyword evidence="9" id="KW-0812">Transmembrane</keyword>
<feature type="transmembrane region" description="Helical" evidence="9">
    <location>
        <begin position="364"/>
        <end position="387"/>
    </location>
</feature>
<feature type="binding site" evidence="7">
    <location>
        <position position="105"/>
    </location>
    <ligand>
        <name>ATP</name>
        <dbReference type="ChEBI" id="CHEBI:30616"/>
    </ligand>
</feature>
<evidence type="ECO:0000256" key="1">
    <source>
        <dbReference type="ARBA" id="ARBA00012513"/>
    </source>
</evidence>
<name>A0A5C5XK37_9PLAN</name>
<keyword evidence="5 11" id="KW-0418">Kinase</keyword>
<organism evidence="11 12">
    <name type="scientific">Rubinisphaera italica</name>
    <dbReference type="NCBI Taxonomy" id="2527969"/>
    <lineage>
        <taxon>Bacteria</taxon>
        <taxon>Pseudomonadati</taxon>
        <taxon>Planctomycetota</taxon>
        <taxon>Planctomycetia</taxon>
        <taxon>Planctomycetales</taxon>
        <taxon>Planctomycetaceae</taxon>
        <taxon>Rubinisphaera</taxon>
    </lineage>
</organism>
<evidence type="ECO:0000313" key="11">
    <source>
        <dbReference type="EMBL" id="TWT62909.1"/>
    </source>
</evidence>
<dbReference type="PANTHER" id="PTHR43289">
    <property type="entry name" value="MITOGEN-ACTIVATED PROTEIN KINASE KINASE KINASE 20-RELATED"/>
    <property type="match status" value="1"/>
</dbReference>
<dbReference type="EMBL" id="SJPG01000001">
    <property type="protein sequence ID" value="TWT62909.1"/>
    <property type="molecule type" value="Genomic_DNA"/>
</dbReference>
<feature type="coiled-coil region" evidence="8">
    <location>
        <begin position="391"/>
        <end position="430"/>
    </location>
</feature>
<dbReference type="PROSITE" id="PS50011">
    <property type="entry name" value="PROTEIN_KINASE_DOM"/>
    <property type="match status" value="1"/>
</dbReference>